<sequence length="127" mass="14284">MNHANLVTEALQTVLSGATEPGLVERYFAPSYTQLVDGKQLDYTSFVRHLATLHQRVESLDLRIDQLIAQDDKVVSVHYVTVKKSDATQTFYKVIAVFTIQAGRIVRCEELTRLEQGDNVDRDLGSC</sequence>
<evidence type="ECO:0000313" key="2">
    <source>
        <dbReference type="EMBL" id="TDR72978.1"/>
    </source>
</evidence>
<dbReference type="SUPFAM" id="SSF54427">
    <property type="entry name" value="NTF2-like"/>
    <property type="match status" value="1"/>
</dbReference>
<keyword evidence="3" id="KW-1185">Reference proteome</keyword>
<reference evidence="2 3" key="1">
    <citation type="submission" date="2019-03" db="EMBL/GenBank/DDBJ databases">
        <title>Genomic Encyclopedia of Type Strains, Phase III (KMG-III): the genomes of soil and plant-associated and newly described type strains.</title>
        <authorList>
            <person name="Whitman W."/>
        </authorList>
    </citation>
    <scope>NUCLEOTIDE SEQUENCE [LARGE SCALE GENOMIC DNA]</scope>
    <source>
        <strain evidence="2 3">CECT 8976</strain>
    </source>
</reference>
<dbReference type="AlphaFoldDB" id="A0A4R7B139"/>
<dbReference type="InterPro" id="IPR037401">
    <property type="entry name" value="SnoaL-like"/>
</dbReference>
<dbReference type="OrthoDB" id="1256785at2"/>
<protein>
    <submittedName>
        <fullName evidence="2">SnoaL-like protein</fullName>
    </submittedName>
</protein>
<name>A0A4R7B139_9NEIS</name>
<dbReference type="Proteomes" id="UP000295611">
    <property type="component" value="Unassembled WGS sequence"/>
</dbReference>
<proteinExistence type="predicted"/>
<dbReference type="Gene3D" id="3.10.450.50">
    <property type="match status" value="1"/>
</dbReference>
<dbReference type="RefSeq" id="WP_133683182.1">
    <property type="nucleotide sequence ID" value="NZ_SNZP01000015.1"/>
</dbReference>
<evidence type="ECO:0000259" key="1">
    <source>
        <dbReference type="Pfam" id="PF12680"/>
    </source>
</evidence>
<evidence type="ECO:0000313" key="3">
    <source>
        <dbReference type="Proteomes" id="UP000295611"/>
    </source>
</evidence>
<dbReference type="InterPro" id="IPR032710">
    <property type="entry name" value="NTF2-like_dom_sf"/>
</dbReference>
<dbReference type="EMBL" id="SNZP01000015">
    <property type="protein sequence ID" value="TDR72978.1"/>
    <property type="molecule type" value="Genomic_DNA"/>
</dbReference>
<comment type="caution">
    <text evidence="2">The sequence shown here is derived from an EMBL/GenBank/DDBJ whole genome shotgun (WGS) entry which is preliminary data.</text>
</comment>
<accession>A0A4R7B139</accession>
<feature type="domain" description="SnoaL-like" evidence="1">
    <location>
        <begin position="24"/>
        <end position="107"/>
    </location>
</feature>
<dbReference type="Pfam" id="PF12680">
    <property type="entry name" value="SnoaL_2"/>
    <property type="match status" value="1"/>
</dbReference>
<gene>
    <name evidence="2" type="ORF">DFP86_1159</name>
</gene>
<organism evidence="2 3">
    <name type="scientific">Paludibacterium purpuratum</name>
    <dbReference type="NCBI Taxonomy" id="1144873"/>
    <lineage>
        <taxon>Bacteria</taxon>
        <taxon>Pseudomonadati</taxon>
        <taxon>Pseudomonadota</taxon>
        <taxon>Betaproteobacteria</taxon>
        <taxon>Neisseriales</taxon>
        <taxon>Chromobacteriaceae</taxon>
        <taxon>Paludibacterium</taxon>
    </lineage>
</organism>